<dbReference type="EMBL" id="BPLR01002350">
    <property type="protein sequence ID" value="GIX72790.1"/>
    <property type="molecule type" value="Genomic_DNA"/>
</dbReference>
<accession>A0AAV4MKE1</accession>
<reference evidence="1 2" key="1">
    <citation type="submission" date="2021-06" db="EMBL/GenBank/DDBJ databases">
        <title>Caerostris extrusa draft genome.</title>
        <authorList>
            <person name="Kono N."/>
            <person name="Arakawa K."/>
        </authorList>
    </citation>
    <scope>NUCLEOTIDE SEQUENCE [LARGE SCALE GENOMIC DNA]</scope>
</reference>
<name>A0AAV4MKE1_CAEEX</name>
<sequence>MFGNYTANISVCPKCPEKFNPAPLPKENYRVETKSNPDLQQAEFQLILHLLLLKLLLSEAFWLSQIVYLT</sequence>
<comment type="caution">
    <text evidence="1">The sequence shown here is derived from an EMBL/GenBank/DDBJ whole genome shotgun (WGS) entry which is preliminary data.</text>
</comment>
<evidence type="ECO:0000313" key="1">
    <source>
        <dbReference type="EMBL" id="GIX72790.1"/>
    </source>
</evidence>
<evidence type="ECO:0000313" key="2">
    <source>
        <dbReference type="Proteomes" id="UP001054945"/>
    </source>
</evidence>
<proteinExistence type="predicted"/>
<dbReference type="Proteomes" id="UP001054945">
    <property type="component" value="Unassembled WGS sequence"/>
</dbReference>
<organism evidence="1 2">
    <name type="scientific">Caerostris extrusa</name>
    <name type="common">Bark spider</name>
    <name type="synonym">Caerostris bankana</name>
    <dbReference type="NCBI Taxonomy" id="172846"/>
    <lineage>
        <taxon>Eukaryota</taxon>
        <taxon>Metazoa</taxon>
        <taxon>Ecdysozoa</taxon>
        <taxon>Arthropoda</taxon>
        <taxon>Chelicerata</taxon>
        <taxon>Arachnida</taxon>
        <taxon>Araneae</taxon>
        <taxon>Araneomorphae</taxon>
        <taxon>Entelegynae</taxon>
        <taxon>Araneoidea</taxon>
        <taxon>Araneidae</taxon>
        <taxon>Caerostris</taxon>
    </lineage>
</organism>
<gene>
    <name evidence="1" type="ORF">CEXT_304671</name>
</gene>
<protein>
    <submittedName>
        <fullName evidence="1">Uncharacterized protein</fullName>
    </submittedName>
</protein>
<keyword evidence="2" id="KW-1185">Reference proteome</keyword>
<dbReference type="AlphaFoldDB" id="A0AAV4MKE1"/>